<sequence length="974" mass="109436">MRTPENQAPAVLVQLPSIPLTAAAALLLIALSVIMAALQGSIVNHFTGTLDAAKLSLVLSMTSLNLAIIAGLMLVAMGIFEIFRSYRLENELRNLSFLLLLFLGLFVGAIFYAHLHFEMKVVGVSEDVKWHTMPILALKLEKDLITQMQNRLLVFEFDPEFSKIPVYSLYIRSAKIDQLNSNLPFSGLMSVQAFFQDDFNIVYDAKARYRGDNFYHWGSVKKSWRVNLSDNNLFNGLGKFNLINPKHPSYMLGPITSKILAEAGVMTPNSYNTALFINNRYAGVYEYLDQLDETFLRKNNWLPGDIYAGDKPKDENNWITREQQTWIVFDEPQRWDIQATFDGNVDRAMGNVAYLLENVNTSDANKFYAFFTDHMGEDYLRFLAEKTLVNDIHADDRHNQRFYFDPSSGKYIPIGWDQEVLPLPQDMTPDLIANRIDRQVLKFPWLVERKNELLYSQLNSFDENKVIDFIEQNKEDIEYPLLNDIDKHVADWPLSRNITMDEWRQGVEDMGQTIRSNYSFIRSSLSQAYVSISVADSGEVSFDVNGISGVKIVAPAGSCFKTKKHGREREYSCFAQGGLILHPGRGIRTEKVQLGRYVYDSERVEAVPISYVYDSNAGSEEIVEQLRQLRYYNSVTGQEINPQIERKAALSPRQSDFLSAGYSQHPWLYEEAPERQITWSGEMVLEGQHVFGRNDTLIIERGTVLSMKKDASIISFGTVIAKGTAEKPITITSYSGEPWGSFVMQGSNSYAELDYVHMSNGSGTNYGMVTYTGMISIYNGNAVIDHSVFSDNRNYDDLLNAKRGSIRIRNSQFFNSFSDAIDLDIVEHGEISSSIFRNLGGDAIDLSTTNPLIFDVNISGAGDKGISIGEKSSPQIRNAYIEDANVGIAIKDRSDPRIYGVIIRNTKLGAAVESFEKNWRYGGGGLGTIYDSNICDNSTVLYMDSVSKTTFVGNGGTVVCTGSSCDVGCKNELH</sequence>
<evidence type="ECO:0000259" key="2">
    <source>
        <dbReference type="Pfam" id="PF13229"/>
    </source>
</evidence>
<protein>
    <recommendedName>
        <fullName evidence="2">Right handed beta helix domain-containing protein</fullName>
    </recommendedName>
</protein>
<dbReference type="SMART" id="SM00710">
    <property type="entry name" value="PbH1"/>
    <property type="match status" value="5"/>
</dbReference>
<dbReference type="Proteomes" id="UP000565078">
    <property type="component" value="Unassembled WGS sequence"/>
</dbReference>
<dbReference type="InterPro" id="IPR039448">
    <property type="entry name" value="Beta_helix"/>
</dbReference>
<dbReference type="EMBL" id="DUGC01000088">
    <property type="protein sequence ID" value="HIH10112.1"/>
    <property type="molecule type" value="Genomic_DNA"/>
</dbReference>
<organism evidence="3 4">
    <name type="scientific">Candidatus Iainarchaeum sp</name>
    <dbReference type="NCBI Taxonomy" id="3101447"/>
    <lineage>
        <taxon>Archaea</taxon>
        <taxon>Candidatus Iainarchaeota</taxon>
        <taxon>Candidatus Iainarchaeia</taxon>
        <taxon>Candidatus Iainarchaeales</taxon>
        <taxon>Candidatus Iainarchaeaceae</taxon>
        <taxon>Candidatus Iainarchaeum</taxon>
    </lineage>
</organism>
<evidence type="ECO:0000313" key="4">
    <source>
        <dbReference type="Proteomes" id="UP000565078"/>
    </source>
</evidence>
<keyword evidence="1" id="KW-0812">Transmembrane</keyword>
<keyword evidence="1" id="KW-0472">Membrane</keyword>
<dbReference type="AlphaFoldDB" id="A0A7J4IXA3"/>
<keyword evidence="1" id="KW-1133">Transmembrane helix</keyword>
<feature type="transmembrane region" description="Helical" evidence="1">
    <location>
        <begin position="58"/>
        <end position="83"/>
    </location>
</feature>
<dbReference type="InterPro" id="IPR006626">
    <property type="entry name" value="PbH1"/>
</dbReference>
<dbReference type="InterPro" id="IPR014867">
    <property type="entry name" value="Spore_coat_CotH_CotH2/3/7"/>
</dbReference>
<name>A0A7J4IXA3_9ARCH</name>
<dbReference type="Pfam" id="PF13229">
    <property type="entry name" value="Beta_helix"/>
    <property type="match status" value="1"/>
</dbReference>
<accession>A0A7J4IXA3</accession>
<dbReference type="Pfam" id="PF08757">
    <property type="entry name" value="CotH"/>
    <property type="match status" value="1"/>
</dbReference>
<dbReference type="InterPro" id="IPR011050">
    <property type="entry name" value="Pectin_lyase_fold/virulence"/>
</dbReference>
<dbReference type="SUPFAM" id="SSF51126">
    <property type="entry name" value="Pectin lyase-like"/>
    <property type="match status" value="1"/>
</dbReference>
<dbReference type="InterPro" id="IPR012334">
    <property type="entry name" value="Pectin_lyas_fold"/>
</dbReference>
<dbReference type="Gene3D" id="2.160.20.10">
    <property type="entry name" value="Single-stranded right-handed beta-helix, Pectin lyase-like"/>
    <property type="match status" value="1"/>
</dbReference>
<evidence type="ECO:0000313" key="3">
    <source>
        <dbReference type="EMBL" id="HIH10112.1"/>
    </source>
</evidence>
<feature type="transmembrane region" description="Helical" evidence="1">
    <location>
        <begin position="12"/>
        <end position="38"/>
    </location>
</feature>
<feature type="domain" description="Right handed beta helix" evidence="2">
    <location>
        <begin position="804"/>
        <end position="954"/>
    </location>
</feature>
<proteinExistence type="predicted"/>
<gene>
    <name evidence="3" type="ORF">HA254_05600</name>
</gene>
<evidence type="ECO:0000256" key="1">
    <source>
        <dbReference type="SAM" id="Phobius"/>
    </source>
</evidence>
<feature type="transmembrane region" description="Helical" evidence="1">
    <location>
        <begin position="95"/>
        <end position="115"/>
    </location>
</feature>
<comment type="caution">
    <text evidence="3">The sequence shown here is derived from an EMBL/GenBank/DDBJ whole genome shotgun (WGS) entry which is preliminary data.</text>
</comment>
<reference evidence="4" key="1">
    <citation type="journal article" date="2020" name="bioRxiv">
        <title>A rank-normalized archaeal taxonomy based on genome phylogeny resolves widespread incomplete and uneven classifications.</title>
        <authorList>
            <person name="Rinke C."/>
            <person name="Chuvochina M."/>
            <person name="Mussig A.J."/>
            <person name="Chaumeil P.-A."/>
            <person name="Waite D.W."/>
            <person name="Whitman W.B."/>
            <person name="Parks D.H."/>
            <person name="Hugenholtz P."/>
        </authorList>
    </citation>
    <scope>NUCLEOTIDE SEQUENCE [LARGE SCALE GENOMIC DNA]</scope>
</reference>